<accession>A0A1G6B6R5</accession>
<evidence type="ECO:0000256" key="1">
    <source>
        <dbReference type="ARBA" id="ARBA00023016"/>
    </source>
</evidence>
<sequence length="137" mass="15621">MVIDTSPFYGGMDNFDRVFNELWGPLNISQRKVAYPPLNISEDTDAIYVRCEIPGVNIEDIDLTFTDSTLVIKGERKIEKGKYFRQERPTGHFQRVVNVNAPIVVDQVKAIAKDGLLEIRLPKSEDTKPRKISIDLQ</sequence>
<dbReference type="PROSITE" id="PS51203">
    <property type="entry name" value="CS"/>
    <property type="match status" value="1"/>
</dbReference>
<evidence type="ECO:0000259" key="4">
    <source>
        <dbReference type="PROSITE" id="PS01031"/>
    </source>
</evidence>
<dbReference type="RefSeq" id="WP_092117413.1">
    <property type="nucleotide sequence ID" value="NZ_FMXO01000004.1"/>
</dbReference>
<dbReference type="OrthoDB" id="189458at2"/>
<dbReference type="EMBL" id="FMXO01000004">
    <property type="protein sequence ID" value="SDB16337.1"/>
    <property type="molecule type" value="Genomic_DNA"/>
</dbReference>
<dbReference type="PANTHER" id="PTHR46733">
    <property type="entry name" value="26.5 KDA HEAT SHOCK PROTEIN, MITOCHONDRIAL"/>
    <property type="match status" value="1"/>
</dbReference>
<protein>
    <submittedName>
        <fullName evidence="6">HSP20 family protein</fullName>
    </submittedName>
</protein>
<reference evidence="6 7" key="1">
    <citation type="submission" date="2016-10" db="EMBL/GenBank/DDBJ databases">
        <authorList>
            <person name="de Groot N.N."/>
        </authorList>
    </citation>
    <scope>NUCLEOTIDE SEQUENCE [LARGE SCALE GENOMIC DNA]</scope>
    <source>
        <strain evidence="6 7">ASO4-2</strain>
    </source>
</reference>
<evidence type="ECO:0000259" key="5">
    <source>
        <dbReference type="PROSITE" id="PS51203"/>
    </source>
</evidence>
<dbReference type="InterPro" id="IPR044587">
    <property type="entry name" value="HSP21-like"/>
</dbReference>
<dbReference type="InterPro" id="IPR008978">
    <property type="entry name" value="HSP20-like_chaperone"/>
</dbReference>
<keyword evidence="1" id="KW-0346">Stress response</keyword>
<comment type="similarity">
    <text evidence="2 3">Belongs to the small heat shock protein (HSP20) family.</text>
</comment>
<dbReference type="STRING" id="617002.SAMN05660653_00754"/>
<feature type="domain" description="CS" evidence="5">
    <location>
        <begin position="33"/>
        <end position="132"/>
    </location>
</feature>
<dbReference type="PROSITE" id="PS01031">
    <property type="entry name" value="SHSP"/>
    <property type="match status" value="1"/>
</dbReference>
<dbReference type="Pfam" id="PF00011">
    <property type="entry name" value="HSP20"/>
    <property type="match status" value="1"/>
</dbReference>
<dbReference type="GO" id="GO:0009408">
    <property type="term" value="P:response to heat"/>
    <property type="evidence" value="ECO:0007669"/>
    <property type="project" value="InterPro"/>
</dbReference>
<evidence type="ECO:0000313" key="6">
    <source>
        <dbReference type="EMBL" id="SDB16337.1"/>
    </source>
</evidence>
<organism evidence="6 7">
    <name type="scientific">Desulfonatronum thiosulfatophilum</name>
    <dbReference type="NCBI Taxonomy" id="617002"/>
    <lineage>
        <taxon>Bacteria</taxon>
        <taxon>Pseudomonadati</taxon>
        <taxon>Thermodesulfobacteriota</taxon>
        <taxon>Desulfovibrionia</taxon>
        <taxon>Desulfovibrionales</taxon>
        <taxon>Desulfonatronaceae</taxon>
        <taxon>Desulfonatronum</taxon>
    </lineage>
</organism>
<dbReference type="InterPro" id="IPR007052">
    <property type="entry name" value="CS_dom"/>
</dbReference>
<dbReference type="AlphaFoldDB" id="A0A1G6B6R5"/>
<dbReference type="InterPro" id="IPR002068">
    <property type="entry name" value="A-crystallin/Hsp20_dom"/>
</dbReference>
<keyword evidence="7" id="KW-1185">Reference proteome</keyword>
<feature type="domain" description="SHSP" evidence="4">
    <location>
        <begin position="29"/>
        <end position="137"/>
    </location>
</feature>
<dbReference type="SUPFAM" id="SSF49764">
    <property type="entry name" value="HSP20-like chaperones"/>
    <property type="match status" value="1"/>
</dbReference>
<dbReference type="Proteomes" id="UP000198771">
    <property type="component" value="Unassembled WGS sequence"/>
</dbReference>
<name>A0A1G6B6R5_9BACT</name>
<evidence type="ECO:0000256" key="3">
    <source>
        <dbReference type="RuleBase" id="RU003616"/>
    </source>
</evidence>
<evidence type="ECO:0000256" key="2">
    <source>
        <dbReference type="PROSITE-ProRule" id="PRU00285"/>
    </source>
</evidence>
<evidence type="ECO:0000313" key="7">
    <source>
        <dbReference type="Proteomes" id="UP000198771"/>
    </source>
</evidence>
<dbReference type="Gene3D" id="2.60.40.790">
    <property type="match status" value="1"/>
</dbReference>
<dbReference type="CDD" id="cd06464">
    <property type="entry name" value="ACD_sHsps-like"/>
    <property type="match status" value="1"/>
</dbReference>
<dbReference type="PANTHER" id="PTHR46733:SF4">
    <property type="entry name" value="HEAT SHOCK PROTEIN 21, CHLOROPLASTIC"/>
    <property type="match status" value="1"/>
</dbReference>
<gene>
    <name evidence="6" type="ORF">SAMN05660653_00754</name>
</gene>
<proteinExistence type="inferred from homology"/>